<dbReference type="Gene3D" id="3.40.532.10">
    <property type="entry name" value="Peptidase C12, ubiquitin carboxyl-terminal hydrolase"/>
    <property type="match status" value="1"/>
</dbReference>
<dbReference type="InterPro" id="IPR036959">
    <property type="entry name" value="Peptidase_C12_UCH_sf"/>
</dbReference>
<dbReference type="GO" id="GO:0006511">
    <property type="term" value="P:ubiquitin-dependent protein catabolic process"/>
    <property type="evidence" value="ECO:0007669"/>
    <property type="project" value="InterPro"/>
</dbReference>
<evidence type="ECO:0000259" key="11">
    <source>
        <dbReference type="PROSITE" id="PS52048"/>
    </source>
</evidence>
<keyword evidence="4" id="KW-0645">Protease</keyword>
<dbReference type="Proteomes" id="UP000030763">
    <property type="component" value="Unassembled WGS sequence"/>
</dbReference>
<keyword evidence="5" id="KW-0833">Ubl conjugation pathway</keyword>
<dbReference type="AlphaFoldDB" id="U6M4S6"/>
<dbReference type="GeneID" id="25337752"/>
<evidence type="ECO:0000313" key="13">
    <source>
        <dbReference type="Proteomes" id="UP000030763"/>
    </source>
</evidence>
<feature type="domain" description="UCH catalytic" evidence="11">
    <location>
        <begin position="19"/>
        <end position="324"/>
    </location>
</feature>
<evidence type="ECO:0000256" key="4">
    <source>
        <dbReference type="ARBA" id="ARBA00022670"/>
    </source>
</evidence>
<feature type="compositionally biased region" description="Low complexity" evidence="10">
    <location>
        <begin position="108"/>
        <end position="118"/>
    </location>
</feature>
<dbReference type="Pfam" id="PF01088">
    <property type="entry name" value="Peptidase_C12"/>
    <property type="match status" value="1"/>
</dbReference>
<feature type="coiled-coil region" evidence="9">
    <location>
        <begin position="204"/>
        <end position="274"/>
    </location>
</feature>
<evidence type="ECO:0000256" key="2">
    <source>
        <dbReference type="ARBA" id="ARBA00009326"/>
    </source>
</evidence>
<keyword evidence="9" id="KW-0175">Coiled coil</keyword>
<comment type="catalytic activity">
    <reaction evidence="1">
        <text>Thiol-dependent hydrolysis of ester, thioester, amide, peptide and isopeptide bonds formed by the C-terminal Gly of ubiquitin (a 76-residue protein attached to proteins as an intracellular targeting signal).</text>
        <dbReference type="EC" id="3.4.19.12"/>
    </reaction>
</comment>
<dbReference type="OMA" id="RKEMYVA"/>
<proteinExistence type="inferred from homology"/>
<feature type="compositionally biased region" description="Low complexity" evidence="10">
    <location>
        <begin position="83"/>
        <end position="101"/>
    </location>
</feature>
<keyword evidence="13" id="KW-1185">Reference proteome</keyword>
<organism evidence="12 13">
    <name type="scientific">Eimeria maxima</name>
    <name type="common">Coccidian parasite</name>
    <dbReference type="NCBI Taxonomy" id="5804"/>
    <lineage>
        <taxon>Eukaryota</taxon>
        <taxon>Sar</taxon>
        <taxon>Alveolata</taxon>
        <taxon>Apicomplexa</taxon>
        <taxon>Conoidasida</taxon>
        <taxon>Coccidia</taxon>
        <taxon>Eucoccidiorida</taxon>
        <taxon>Eimeriorina</taxon>
        <taxon>Eimeriidae</taxon>
        <taxon>Eimeria</taxon>
    </lineage>
</organism>
<evidence type="ECO:0000256" key="7">
    <source>
        <dbReference type="ARBA" id="ARBA00022807"/>
    </source>
</evidence>
<dbReference type="SUPFAM" id="SSF54001">
    <property type="entry name" value="Cysteine proteinases"/>
    <property type="match status" value="1"/>
</dbReference>
<feature type="region of interest" description="Disordered" evidence="10">
    <location>
        <begin position="83"/>
        <end position="126"/>
    </location>
</feature>
<dbReference type="PROSITE" id="PS52048">
    <property type="entry name" value="UCH_DOMAIN"/>
    <property type="match status" value="1"/>
</dbReference>
<evidence type="ECO:0000256" key="9">
    <source>
        <dbReference type="SAM" id="Coils"/>
    </source>
</evidence>
<reference evidence="12" key="2">
    <citation type="submission" date="2013-10" db="EMBL/GenBank/DDBJ databases">
        <authorList>
            <person name="Aslett M."/>
        </authorList>
    </citation>
    <scope>NUCLEOTIDE SEQUENCE [LARGE SCALE GENOMIC DNA]</scope>
    <source>
        <strain evidence="12">Weybridge</strain>
    </source>
</reference>
<dbReference type="EMBL" id="HG719289">
    <property type="protein sequence ID" value="CDJ57459.1"/>
    <property type="molecule type" value="Genomic_DNA"/>
</dbReference>
<dbReference type="PANTHER" id="PTHR10589:SF16">
    <property type="entry name" value="UBIQUITIN CARBOXYL-TERMINAL HYDROLASE ISOZYME L5"/>
    <property type="match status" value="1"/>
</dbReference>
<dbReference type="EC" id="3.4.19.12" evidence="3"/>
<dbReference type="GO" id="GO:0004843">
    <property type="term" value="F:cysteine-type deubiquitinase activity"/>
    <property type="evidence" value="ECO:0007669"/>
    <property type="project" value="UniProtKB-EC"/>
</dbReference>
<dbReference type="Pfam" id="PF18031">
    <property type="entry name" value="UCH_C"/>
    <property type="match status" value="1"/>
</dbReference>
<dbReference type="InterPro" id="IPR041507">
    <property type="entry name" value="UCH_C"/>
</dbReference>
<evidence type="ECO:0000256" key="3">
    <source>
        <dbReference type="ARBA" id="ARBA00012759"/>
    </source>
</evidence>
<sequence length="324" mass="35172">MSCLYTSTTGLKMAGEESGWCLIESDPGVFNALIDMLGVKGVSFEEVYGLDKEVFAALNSQENKRKILGFIFLFNWQRDRNSSSSSSNSNSSSSNSSSSNNATDSQDPAAAATAAAAAEPPPDTLFFPNQTVENACATQAILSVLLNQRKEIKNIGEDLKGLWEFIKDFKDPTMRGEAIGGWAPIQKSGEELRFNLMAVTTNPLEQIEDELKEQREVAESAAHRLESEGLGAEEAKQLEEARQAALSKIEVLEELKAQEQAKRAEWDRENARRRHDFTPFVLCALRHLARKGELVKAVRRATAAAAATATAAAAAGGSEKQTGA</sequence>
<name>U6M4S6_EIMMA</name>
<evidence type="ECO:0000256" key="8">
    <source>
        <dbReference type="PROSITE-ProRule" id="PRU01393"/>
    </source>
</evidence>
<keyword evidence="7" id="KW-0788">Thiol protease</keyword>
<evidence type="ECO:0000256" key="1">
    <source>
        <dbReference type="ARBA" id="ARBA00000707"/>
    </source>
</evidence>
<keyword evidence="6 12" id="KW-0378">Hydrolase</keyword>
<evidence type="ECO:0000256" key="5">
    <source>
        <dbReference type="ARBA" id="ARBA00022786"/>
    </source>
</evidence>
<evidence type="ECO:0000313" key="12">
    <source>
        <dbReference type="EMBL" id="CDJ57459.1"/>
    </source>
</evidence>
<dbReference type="OrthoDB" id="1924260at2759"/>
<dbReference type="Gene3D" id="1.20.58.860">
    <property type="match status" value="1"/>
</dbReference>
<comment type="caution">
    <text evidence="8">Lacks conserved residue(s) required for the propagation of feature annotation.</text>
</comment>
<evidence type="ECO:0000256" key="10">
    <source>
        <dbReference type="SAM" id="MobiDB-lite"/>
    </source>
</evidence>
<accession>U6M4S6</accession>
<evidence type="ECO:0000256" key="6">
    <source>
        <dbReference type="ARBA" id="ARBA00022801"/>
    </source>
</evidence>
<dbReference type="PANTHER" id="PTHR10589">
    <property type="entry name" value="UBIQUITIN CARBOXYL-TERMINAL HYDROLASE"/>
    <property type="match status" value="1"/>
</dbReference>
<comment type="similarity">
    <text evidence="2 8">Belongs to the peptidase C12 family.</text>
</comment>
<gene>
    <name evidence="12" type="ORF">EMWEY_00037660</name>
</gene>
<dbReference type="GO" id="GO:0005737">
    <property type="term" value="C:cytoplasm"/>
    <property type="evidence" value="ECO:0007669"/>
    <property type="project" value="TreeGrafter"/>
</dbReference>
<dbReference type="VEuPathDB" id="ToxoDB:EMWEY_00037660"/>
<dbReference type="InterPro" id="IPR038765">
    <property type="entry name" value="Papain-like_cys_pep_sf"/>
</dbReference>
<reference evidence="12" key="1">
    <citation type="submission" date="2013-10" db="EMBL/GenBank/DDBJ databases">
        <title>Genomic analysis of the causative agents of coccidiosis in chickens.</title>
        <authorList>
            <person name="Reid A.J."/>
            <person name="Blake D."/>
            <person name="Billington K."/>
            <person name="Browne H."/>
            <person name="Dunn M."/>
            <person name="Hung S."/>
            <person name="Kawahara F."/>
            <person name="Miranda-Saavedra D."/>
            <person name="Mourier T."/>
            <person name="Nagra H."/>
            <person name="Otto T.D."/>
            <person name="Rawlings N."/>
            <person name="Sanchez A."/>
            <person name="Sanders M."/>
            <person name="Subramaniam C."/>
            <person name="Tay Y."/>
            <person name="Dear P."/>
            <person name="Doerig C."/>
            <person name="Gruber A."/>
            <person name="Parkinson J."/>
            <person name="Shirley M."/>
            <person name="Wan K.L."/>
            <person name="Berriman M."/>
            <person name="Tomley F."/>
            <person name="Pain A."/>
        </authorList>
    </citation>
    <scope>NUCLEOTIDE SEQUENCE [LARGE SCALE GENOMIC DNA]</scope>
    <source>
        <strain evidence="12">Weybridge</strain>
    </source>
</reference>
<dbReference type="InterPro" id="IPR001578">
    <property type="entry name" value="Peptidase_C12_UCH"/>
</dbReference>
<dbReference type="RefSeq" id="XP_013334107.1">
    <property type="nucleotide sequence ID" value="XM_013478653.1"/>
</dbReference>
<dbReference type="MEROPS" id="C12.005"/>
<protein>
    <recommendedName>
        <fullName evidence="3">ubiquitinyl hydrolase 1</fullName>
        <ecNumber evidence="3">3.4.19.12</ecNumber>
    </recommendedName>
</protein>
<dbReference type="GO" id="GO:0016579">
    <property type="term" value="P:protein deubiquitination"/>
    <property type="evidence" value="ECO:0007669"/>
    <property type="project" value="TreeGrafter"/>
</dbReference>